<proteinExistence type="predicted"/>
<dbReference type="Proteomes" id="UP000221837">
    <property type="component" value="Genome"/>
</dbReference>
<accession>A0A1S6UAH4</accession>
<name>A0A1S6UAH4_9CAUD</name>
<dbReference type="EMBL" id="KY630187">
    <property type="protein sequence ID" value="AQW88692.1"/>
    <property type="molecule type" value="Genomic_DNA"/>
</dbReference>
<sequence length="159" mass="18784">MRPLIAICIEDDQGGTFYHNPTIINSYQDAVKFQLENDVKFDGYIEFLLYPENLDLNEVIENIEYCYSDYDDYFDLEELTRYFNLTAPLYKDGTVAKIGDSVIIYSEDLLWGYMTKNVPLYGTVTNIDNLYRIQFKIEPYEKEMCLDHFRVNKLGENNE</sequence>
<evidence type="ECO:0000313" key="2">
    <source>
        <dbReference type="Proteomes" id="UP000221837"/>
    </source>
</evidence>
<organism evidence="1 2">
    <name type="scientific">Serratia phage BF</name>
    <dbReference type="NCBI Taxonomy" id="1962671"/>
    <lineage>
        <taxon>Viruses</taxon>
        <taxon>Duplodnaviria</taxon>
        <taxon>Heunggongvirae</taxon>
        <taxon>Uroviricota</taxon>
        <taxon>Caudoviricetes</taxon>
        <taxon>Eneladusvirus</taxon>
        <taxon>Eneladusvirus BF</taxon>
    </lineage>
</organism>
<gene>
    <name evidence="1" type="ORF">BF_0167</name>
</gene>
<keyword evidence="2" id="KW-1185">Reference proteome</keyword>
<evidence type="ECO:0000313" key="1">
    <source>
        <dbReference type="EMBL" id="AQW88692.1"/>
    </source>
</evidence>
<protein>
    <submittedName>
        <fullName evidence="1">Uncharacterized protein</fullName>
    </submittedName>
</protein>
<reference evidence="1" key="1">
    <citation type="submission" date="2017-02" db="EMBL/GenBank/DDBJ databases">
        <title>Genome sequence of Serratia marcescens phage BF.</title>
        <authorList>
            <person name="Casey E."/>
            <person name="Fitzgerald B."/>
            <person name="Mahony J."/>
            <person name="Lugli G."/>
            <person name="Ventura M."/>
            <person name="van Sinderen D."/>
        </authorList>
    </citation>
    <scope>NUCLEOTIDE SEQUENCE [LARGE SCALE GENOMIC DNA]</scope>
</reference>